<dbReference type="EMBL" id="HF935428">
    <property type="protein sequence ID" value="CCX30220.1"/>
    <property type="molecule type" value="Genomic_DNA"/>
</dbReference>
<evidence type="ECO:0000313" key="4">
    <source>
        <dbReference type="Proteomes" id="UP000018144"/>
    </source>
</evidence>
<keyword evidence="2" id="KW-0812">Transmembrane</keyword>
<evidence type="ECO:0000256" key="2">
    <source>
        <dbReference type="SAM" id="Phobius"/>
    </source>
</evidence>
<dbReference type="Proteomes" id="UP000018144">
    <property type="component" value="Unassembled WGS sequence"/>
</dbReference>
<accession>U4LLI8</accession>
<keyword evidence="2" id="KW-0472">Membrane</keyword>
<organism evidence="3 4">
    <name type="scientific">Pyronema omphalodes (strain CBS 100304)</name>
    <name type="common">Pyronema confluens</name>
    <dbReference type="NCBI Taxonomy" id="1076935"/>
    <lineage>
        <taxon>Eukaryota</taxon>
        <taxon>Fungi</taxon>
        <taxon>Dikarya</taxon>
        <taxon>Ascomycota</taxon>
        <taxon>Pezizomycotina</taxon>
        <taxon>Pezizomycetes</taxon>
        <taxon>Pezizales</taxon>
        <taxon>Pyronemataceae</taxon>
        <taxon>Pyronema</taxon>
    </lineage>
</organism>
<protein>
    <submittedName>
        <fullName evidence="3">Uncharacterized protein</fullName>
    </submittedName>
</protein>
<keyword evidence="4" id="KW-1185">Reference proteome</keyword>
<proteinExistence type="predicted"/>
<sequence>MLIPKSTSDYSLLRPSVPSDTAVNTAANWPERADLHNPVTYDDNYSIISCSAVIEDENGPVANAGRYSGTPQRDKESLPVSRTASIAPRSTLHSYEKRLCQSNEPIALILLEAFKNSAVAPDDPATSEISNDEYDTADEGPLTASKQLPHKKPARNPSIYKPPTYGPPPNGIPWIWLVVLKVLLIIVFVFALGSLEWYLIRHKSQTGFLDTAMSWDGAKSWNGTTSWNETIGGK</sequence>
<feature type="region of interest" description="Disordered" evidence="1">
    <location>
        <begin position="121"/>
        <end position="163"/>
    </location>
</feature>
<feature type="transmembrane region" description="Helical" evidence="2">
    <location>
        <begin position="174"/>
        <end position="199"/>
    </location>
</feature>
<feature type="region of interest" description="Disordered" evidence="1">
    <location>
        <begin position="63"/>
        <end position="83"/>
    </location>
</feature>
<evidence type="ECO:0000313" key="3">
    <source>
        <dbReference type="EMBL" id="CCX30220.1"/>
    </source>
</evidence>
<evidence type="ECO:0000256" key="1">
    <source>
        <dbReference type="SAM" id="MobiDB-lite"/>
    </source>
</evidence>
<reference evidence="3 4" key="1">
    <citation type="journal article" date="2013" name="PLoS Genet.">
        <title>The genome and development-dependent transcriptomes of Pyronema confluens: a window into fungal evolution.</title>
        <authorList>
            <person name="Traeger S."/>
            <person name="Altegoer F."/>
            <person name="Freitag M."/>
            <person name="Gabaldon T."/>
            <person name="Kempken F."/>
            <person name="Kumar A."/>
            <person name="Marcet-Houben M."/>
            <person name="Poggeler S."/>
            <person name="Stajich J.E."/>
            <person name="Nowrousian M."/>
        </authorList>
    </citation>
    <scope>NUCLEOTIDE SEQUENCE [LARGE SCALE GENOMIC DNA]</scope>
    <source>
        <strain evidence="4">CBS 100304</strain>
        <tissue evidence="3">Vegetative mycelium</tissue>
    </source>
</reference>
<dbReference type="AlphaFoldDB" id="U4LLI8"/>
<name>U4LLI8_PYROM</name>
<gene>
    <name evidence="3" type="ORF">PCON_08322</name>
</gene>
<keyword evidence="2" id="KW-1133">Transmembrane helix</keyword>